<dbReference type="InterPro" id="IPR023393">
    <property type="entry name" value="START-like_dom_sf"/>
</dbReference>
<dbReference type="PANTHER" id="PTHR36166:SF1">
    <property type="entry name" value="SRPBCC DOMAIN-CONTAINING PROTEIN"/>
    <property type="match status" value="1"/>
</dbReference>
<protein>
    <recommendedName>
        <fullName evidence="3">SRPBCC domain-containing protein</fullName>
    </recommendedName>
</protein>
<organism evidence="1 2">
    <name type="scientific">Exophiala viscosa</name>
    <dbReference type="NCBI Taxonomy" id="2486360"/>
    <lineage>
        <taxon>Eukaryota</taxon>
        <taxon>Fungi</taxon>
        <taxon>Dikarya</taxon>
        <taxon>Ascomycota</taxon>
        <taxon>Pezizomycotina</taxon>
        <taxon>Eurotiomycetes</taxon>
        <taxon>Chaetothyriomycetidae</taxon>
        <taxon>Chaetothyriales</taxon>
        <taxon>Herpotrichiellaceae</taxon>
        <taxon>Exophiala</taxon>
    </lineage>
</organism>
<gene>
    <name evidence="1" type="ORF">EDD36DRAFT_45546</name>
</gene>
<dbReference type="SUPFAM" id="SSF55961">
    <property type="entry name" value="Bet v1-like"/>
    <property type="match status" value="1"/>
</dbReference>
<evidence type="ECO:0000313" key="2">
    <source>
        <dbReference type="Proteomes" id="UP001203852"/>
    </source>
</evidence>
<dbReference type="CDD" id="cd07822">
    <property type="entry name" value="SRPBCC_4"/>
    <property type="match status" value="1"/>
</dbReference>
<dbReference type="EMBL" id="MU404350">
    <property type="protein sequence ID" value="KAI1618933.1"/>
    <property type="molecule type" value="Genomic_DNA"/>
</dbReference>
<accession>A0AAN6E8W3</accession>
<reference evidence="1" key="1">
    <citation type="journal article" date="2022" name="bioRxiv">
        <title>Deciphering the potential niche of two novel black yeast fungi from a biological soil crust based on their genomes, phenotypes, and melanin regulation.</title>
        <authorList>
            <consortium name="DOE Joint Genome Institute"/>
            <person name="Carr E.C."/>
            <person name="Barton Q."/>
            <person name="Grambo S."/>
            <person name="Sullivan M."/>
            <person name="Renfro C.M."/>
            <person name="Kuo A."/>
            <person name="Pangilinan J."/>
            <person name="Lipzen A."/>
            <person name="Keymanesh K."/>
            <person name="Savage E."/>
            <person name="Barry K."/>
            <person name="Grigoriev I.V."/>
            <person name="Riekhof W.R."/>
            <person name="Harris S.S."/>
        </authorList>
    </citation>
    <scope>NUCLEOTIDE SEQUENCE</scope>
    <source>
        <strain evidence="1">JF 03-4F</strain>
    </source>
</reference>
<dbReference type="Gene3D" id="3.30.530.20">
    <property type="match status" value="1"/>
</dbReference>
<evidence type="ECO:0008006" key="3">
    <source>
        <dbReference type="Google" id="ProtNLM"/>
    </source>
</evidence>
<keyword evidence="2" id="KW-1185">Reference proteome</keyword>
<evidence type="ECO:0000313" key="1">
    <source>
        <dbReference type="EMBL" id="KAI1618933.1"/>
    </source>
</evidence>
<sequence length="153" mass="17155">MGQSQSLSTQVEIQASPDTVRSVFMDFSRYNQWTNWSIVPTDSGKQPADLKPNDYLKVDIGGGMAFQPLVVENTSDTFQWLGSLPVLFSGKHEFHFSPSNEHPGGTRVVQLENFTGLLAFLMSPGWSMRQSTLDKWDAFFVDLKKEVEKSSTS</sequence>
<dbReference type="PANTHER" id="PTHR36166">
    <property type="entry name" value="CHROMOSOME 9, WHOLE GENOME SHOTGUN SEQUENCE"/>
    <property type="match status" value="1"/>
</dbReference>
<proteinExistence type="predicted"/>
<dbReference type="AlphaFoldDB" id="A0AAN6E8W3"/>
<name>A0AAN6E8W3_9EURO</name>
<dbReference type="Proteomes" id="UP001203852">
    <property type="component" value="Unassembled WGS sequence"/>
</dbReference>
<comment type="caution">
    <text evidence="1">The sequence shown here is derived from an EMBL/GenBank/DDBJ whole genome shotgun (WGS) entry which is preliminary data.</text>
</comment>